<dbReference type="AlphaFoldDB" id="A0A0D0B677"/>
<reference evidence="2" key="2">
    <citation type="submission" date="2015-01" db="EMBL/GenBank/DDBJ databases">
        <title>Evolutionary Origins and Diversification of the Mycorrhizal Mutualists.</title>
        <authorList>
            <consortium name="DOE Joint Genome Institute"/>
            <consortium name="Mycorrhizal Genomics Consortium"/>
            <person name="Kohler A."/>
            <person name="Kuo A."/>
            <person name="Nagy L.G."/>
            <person name="Floudas D."/>
            <person name="Copeland A."/>
            <person name="Barry K.W."/>
            <person name="Cichocki N."/>
            <person name="Veneault-Fourrey C."/>
            <person name="LaButti K."/>
            <person name="Lindquist E.A."/>
            <person name="Lipzen A."/>
            <person name="Lundell T."/>
            <person name="Morin E."/>
            <person name="Murat C."/>
            <person name="Riley R."/>
            <person name="Ohm R."/>
            <person name="Sun H."/>
            <person name="Tunlid A."/>
            <person name="Henrissat B."/>
            <person name="Grigoriev I.V."/>
            <person name="Hibbett D.S."/>
            <person name="Martin F."/>
        </authorList>
    </citation>
    <scope>NUCLEOTIDE SEQUENCE [LARGE SCALE GENOMIC DNA]</scope>
    <source>
        <strain evidence="2">UH-Slu-Lm8-n1</strain>
    </source>
</reference>
<dbReference type="Proteomes" id="UP000054485">
    <property type="component" value="Unassembled WGS sequence"/>
</dbReference>
<feature type="non-terminal residue" evidence="1">
    <location>
        <position position="51"/>
    </location>
</feature>
<proteinExistence type="predicted"/>
<dbReference type="EMBL" id="KN835345">
    <property type="protein sequence ID" value="KIK39383.1"/>
    <property type="molecule type" value="Genomic_DNA"/>
</dbReference>
<evidence type="ECO:0000313" key="1">
    <source>
        <dbReference type="EMBL" id="KIK39383.1"/>
    </source>
</evidence>
<gene>
    <name evidence="1" type="ORF">CY34DRAFT_808370</name>
</gene>
<protein>
    <submittedName>
        <fullName evidence="1">Uncharacterized protein</fullName>
    </submittedName>
</protein>
<sequence length="51" mass="5859">MRRIQLYHVNAQLCGAGYPTTYTISTTFHVDPWSRQFIQGSHSNPISCKDM</sequence>
<name>A0A0D0B677_9AGAM</name>
<dbReference type="InParanoid" id="A0A0D0B677"/>
<reference evidence="1 2" key="1">
    <citation type="submission" date="2014-04" db="EMBL/GenBank/DDBJ databases">
        <authorList>
            <consortium name="DOE Joint Genome Institute"/>
            <person name="Kuo A."/>
            <person name="Ruytinx J."/>
            <person name="Rineau F."/>
            <person name="Colpaert J."/>
            <person name="Kohler A."/>
            <person name="Nagy L.G."/>
            <person name="Floudas D."/>
            <person name="Copeland A."/>
            <person name="Barry K.W."/>
            <person name="Cichocki N."/>
            <person name="Veneault-Fourrey C."/>
            <person name="LaButti K."/>
            <person name="Lindquist E.A."/>
            <person name="Lipzen A."/>
            <person name="Lundell T."/>
            <person name="Morin E."/>
            <person name="Murat C."/>
            <person name="Sun H."/>
            <person name="Tunlid A."/>
            <person name="Henrissat B."/>
            <person name="Grigoriev I.V."/>
            <person name="Hibbett D.S."/>
            <person name="Martin F."/>
            <person name="Nordberg H.P."/>
            <person name="Cantor M.N."/>
            <person name="Hua S.X."/>
        </authorList>
    </citation>
    <scope>NUCLEOTIDE SEQUENCE [LARGE SCALE GENOMIC DNA]</scope>
    <source>
        <strain evidence="1 2">UH-Slu-Lm8-n1</strain>
    </source>
</reference>
<dbReference type="HOGENOM" id="CLU_3112229_0_0_1"/>
<keyword evidence="2" id="KW-1185">Reference proteome</keyword>
<evidence type="ECO:0000313" key="2">
    <source>
        <dbReference type="Proteomes" id="UP000054485"/>
    </source>
</evidence>
<accession>A0A0D0B677</accession>
<organism evidence="1 2">
    <name type="scientific">Suillus luteus UH-Slu-Lm8-n1</name>
    <dbReference type="NCBI Taxonomy" id="930992"/>
    <lineage>
        <taxon>Eukaryota</taxon>
        <taxon>Fungi</taxon>
        <taxon>Dikarya</taxon>
        <taxon>Basidiomycota</taxon>
        <taxon>Agaricomycotina</taxon>
        <taxon>Agaricomycetes</taxon>
        <taxon>Agaricomycetidae</taxon>
        <taxon>Boletales</taxon>
        <taxon>Suillineae</taxon>
        <taxon>Suillaceae</taxon>
        <taxon>Suillus</taxon>
    </lineage>
</organism>